<dbReference type="Proteomes" id="UP000626109">
    <property type="component" value="Unassembled WGS sequence"/>
</dbReference>
<proteinExistence type="predicted"/>
<comment type="caution">
    <text evidence="1">The sequence shown here is derived from an EMBL/GenBank/DDBJ whole genome shotgun (WGS) entry which is preliminary data.</text>
</comment>
<accession>A0A813IB04</accession>
<feature type="non-terminal residue" evidence="1">
    <location>
        <position position="1"/>
    </location>
</feature>
<evidence type="ECO:0000313" key="2">
    <source>
        <dbReference type="Proteomes" id="UP000626109"/>
    </source>
</evidence>
<sequence length="198" mass="22100">SIQGVPPGIPRPRVSLSRTVVRRGATSRRELRAANRRCGPPALETAVLREAPRPDPAEYLQLRQQSRPLLDLQASASTLVVSALQLPPWALVHNGEWALSAPVVPFERKQTFWGIHCDGVGQPQPRHQGPQQLGLAPAQDNAQRHLRLLSSGLLVHRPDQHHRMGLVARPRQCRRRRRTTCGRLCRGMPTRAQTRTLG</sequence>
<gene>
    <name evidence="1" type="ORF">PGLA2088_LOCUS5797</name>
</gene>
<protein>
    <submittedName>
        <fullName evidence="1">Uncharacterized protein</fullName>
    </submittedName>
</protein>
<dbReference type="EMBL" id="CAJNNW010005637">
    <property type="protein sequence ID" value="CAE8647578.1"/>
    <property type="molecule type" value="Genomic_DNA"/>
</dbReference>
<dbReference type="AlphaFoldDB" id="A0A813IB04"/>
<reference evidence="1" key="1">
    <citation type="submission" date="2021-02" db="EMBL/GenBank/DDBJ databases">
        <authorList>
            <person name="Dougan E. K."/>
            <person name="Rhodes N."/>
            <person name="Thang M."/>
            <person name="Chan C."/>
        </authorList>
    </citation>
    <scope>NUCLEOTIDE SEQUENCE</scope>
</reference>
<name>A0A813IB04_POLGL</name>
<evidence type="ECO:0000313" key="1">
    <source>
        <dbReference type="EMBL" id="CAE8647578.1"/>
    </source>
</evidence>
<organism evidence="1 2">
    <name type="scientific">Polarella glacialis</name>
    <name type="common">Dinoflagellate</name>
    <dbReference type="NCBI Taxonomy" id="89957"/>
    <lineage>
        <taxon>Eukaryota</taxon>
        <taxon>Sar</taxon>
        <taxon>Alveolata</taxon>
        <taxon>Dinophyceae</taxon>
        <taxon>Suessiales</taxon>
        <taxon>Suessiaceae</taxon>
        <taxon>Polarella</taxon>
    </lineage>
</organism>